<dbReference type="Gene3D" id="1.10.10.10">
    <property type="entry name" value="Winged helix-like DNA-binding domain superfamily/Winged helix DNA-binding domain"/>
    <property type="match status" value="1"/>
</dbReference>
<accession>A0A2K1P191</accession>
<dbReference type="AlphaFoldDB" id="A0A2K1P191"/>
<dbReference type="Gene3D" id="3.30.420.40">
    <property type="match status" value="2"/>
</dbReference>
<organism evidence="2 3">
    <name type="scientific">Petrotoga olearia DSM 13574</name>
    <dbReference type="NCBI Taxonomy" id="1122955"/>
    <lineage>
        <taxon>Bacteria</taxon>
        <taxon>Thermotogati</taxon>
        <taxon>Thermotogota</taxon>
        <taxon>Thermotogae</taxon>
        <taxon>Petrotogales</taxon>
        <taxon>Petrotogaceae</taxon>
        <taxon>Petrotoga</taxon>
    </lineage>
</organism>
<dbReference type="InterPro" id="IPR043129">
    <property type="entry name" value="ATPase_NBD"/>
</dbReference>
<dbReference type="InterPro" id="IPR036388">
    <property type="entry name" value="WH-like_DNA-bd_sf"/>
</dbReference>
<reference evidence="2 3" key="1">
    <citation type="submission" date="2013-12" db="EMBL/GenBank/DDBJ databases">
        <title>Comparative genomics of Petrotoga isolates.</title>
        <authorList>
            <person name="Nesbo C.L."/>
            <person name="Charchuk R."/>
            <person name="Chow K."/>
        </authorList>
    </citation>
    <scope>NUCLEOTIDE SEQUENCE [LARGE SCALE GENOMIC DNA]</scope>
    <source>
        <strain evidence="2 3">DSM 13574</strain>
    </source>
</reference>
<dbReference type="InterPro" id="IPR036390">
    <property type="entry name" value="WH_DNA-bd_sf"/>
</dbReference>
<evidence type="ECO:0000256" key="1">
    <source>
        <dbReference type="ARBA" id="ARBA00006479"/>
    </source>
</evidence>
<dbReference type="RefSeq" id="WP_103066863.1">
    <property type="nucleotide sequence ID" value="NZ_AZRL01000012.1"/>
</dbReference>
<dbReference type="SUPFAM" id="SSF46785">
    <property type="entry name" value="Winged helix' DNA-binding domain"/>
    <property type="match status" value="1"/>
</dbReference>
<sequence length="404" mass="44857">MALVGSRELIRDINEKTILKEIFLEKQIDRASLARKTSLSGGTVTKITSDLLKKGLIRVVGESTSTGGRKPILLCINPDFGNILGVKIGLGYLQLIITDLTGKILSQERKEFGEEFDPHKISYLIKEYVEQKNKNHLVGASVAVSGTIDSTKGVVLDSFILNWKNVELGKILKNILKVPVYIINDADSFALAHLWKGKLKKYKHALVMTLGVGIGGSLIVNGNLYTGNGGAGEIGHMTIKGNGNKCRCGSYGCLEAEASFESLVNKINTKSENTLLKEYYKTFKNTELSEIDFIRLALKEDPQVSHEVFNEYSTLIGTAIKNLINIFTPEYFLIGGEALEFSDYFLENSINYARENAFGNLGERVIYDVDNLGPKAWMLGGVYQVIQEEMFYINVLDSLEIQKF</sequence>
<dbReference type="PANTHER" id="PTHR18964">
    <property type="entry name" value="ROK (REPRESSOR, ORF, KINASE) FAMILY"/>
    <property type="match status" value="1"/>
</dbReference>
<dbReference type="PANTHER" id="PTHR18964:SF149">
    <property type="entry name" value="BIFUNCTIONAL UDP-N-ACETYLGLUCOSAMINE 2-EPIMERASE_N-ACETYLMANNOSAMINE KINASE"/>
    <property type="match status" value="1"/>
</dbReference>
<evidence type="ECO:0000313" key="3">
    <source>
        <dbReference type="Proteomes" id="UP000236434"/>
    </source>
</evidence>
<dbReference type="OrthoDB" id="9796533at2"/>
<comment type="similarity">
    <text evidence="1">Belongs to the ROK (NagC/XylR) family.</text>
</comment>
<proteinExistence type="inferred from homology"/>
<comment type="caution">
    <text evidence="2">The sequence shown here is derived from an EMBL/GenBank/DDBJ whole genome shotgun (WGS) entry which is preliminary data.</text>
</comment>
<dbReference type="EMBL" id="AZRL01000012">
    <property type="protein sequence ID" value="PNR96558.1"/>
    <property type="molecule type" value="Genomic_DNA"/>
</dbReference>
<evidence type="ECO:0000313" key="2">
    <source>
        <dbReference type="EMBL" id="PNR96558.1"/>
    </source>
</evidence>
<dbReference type="Pfam" id="PF13412">
    <property type="entry name" value="HTH_24"/>
    <property type="match status" value="1"/>
</dbReference>
<dbReference type="Proteomes" id="UP000236434">
    <property type="component" value="Unassembled WGS sequence"/>
</dbReference>
<dbReference type="SUPFAM" id="SSF53067">
    <property type="entry name" value="Actin-like ATPase domain"/>
    <property type="match status" value="1"/>
</dbReference>
<dbReference type="InterPro" id="IPR000600">
    <property type="entry name" value="ROK"/>
</dbReference>
<name>A0A2K1P191_9BACT</name>
<evidence type="ECO:0008006" key="4">
    <source>
        <dbReference type="Google" id="ProtNLM"/>
    </source>
</evidence>
<gene>
    <name evidence="2" type="ORF">X929_04685</name>
</gene>
<protein>
    <recommendedName>
        <fullName evidence="4">ROK family transcriptional regulator</fullName>
    </recommendedName>
</protein>
<dbReference type="Pfam" id="PF00480">
    <property type="entry name" value="ROK"/>
    <property type="match status" value="1"/>
</dbReference>
<dbReference type="CDD" id="cd24071">
    <property type="entry name" value="ASKHA_ATPase_ROK_Lmo0178-like"/>
    <property type="match status" value="1"/>
</dbReference>